<dbReference type="Gene3D" id="3.30.70.360">
    <property type="match status" value="1"/>
</dbReference>
<proteinExistence type="predicted"/>
<organism evidence="2 3">
    <name type="scientific">Fusibacter paucivorans</name>
    <dbReference type="NCBI Taxonomy" id="76009"/>
    <lineage>
        <taxon>Bacteria</taxon>
        <taxon>Bacillati</taxon>
        <taxon>Bacillota</taxon>
        <taxon>Clostridia</taxon>
        <taxon>Eubacteriales</taxon>
        <taxon>Eubacteriales Family XII. Incertae Sedis</taxon>
        <taxon>Fusibacter</taxon>
    </lineage>
</organism>
<feature type="domain" description="Peptidase M20 dimerisation" evidence="1">
    <location>
        <begin position="190"/>
        <end position="287"/>
    </location>
</feature>
<reference evidence="2 3" key="1">
    <citation type="submission" date="2021-05" db="EMBL/GenBank/DDBJ databases">
        <title>Fusibacter ferrireducens sp. nov., an anaerobic, sulfur- and Fe-reducing bacterium isolated from the mangrove sediment.</title>
        <authorList>
            <person name="Qiu D."/>
        </authorList>
    </citation>
    <scope>NUCLEOTIDE SEQUENCE [LARGE SCALE GENOMIC DNA]</scope>
    <source>
        <strain evidence="2 3">DSM 12116</strain>
    </source>
</reference>
<accession>A0ABS5PK00</accession>
<sequence>MELKARLLESSRAMQDELVAFRRYLHQNPELSLDLPITTKFVKEQLIAMGYEPQDCGKSGIVAIAGGQRPGKVFLIRGDMDALPVEEAADVPFKSVNGNMHACGHDLHTAMLLGAAKLLKAMEPDIQGQVKLMFQPAEETLAGAKNMIEAGVLKAPDVDAAMMIHVMTGFPLPAGKVIVSQAGLTAAASDWFEIHVQGKGGHGAMPNNAVDPINAATHIFQAIQTIHSRELAPGQAVALTIGKFVSGTTSNVIPDTAHMYGTLRTYEPETRTFVRERLEAIAKATAEAVRATAEVKIVDGCPALNNDAALVESTRTILKELLPENDLLDMSVLTGGGKMSGSEDFAYVSEKVPTVMLGLSAGNADEGYRFPQHHPKAIFDESVLSTGAAVYAYAAARWLDEHSKA</sequence>
<dbReference type="EMBL" id="JAHBCL010000002">
    <property type="protein sequence ID" value="MBS7525419.1"/>
    <property type="molecule type" value="Genomic_DNA"/>
</dbReference>
<dbReference type="RefSeq" id="WP_213235200.1">
    <property type="nucleotide sequence ID" value="NZ_JAHBCL010000002.1"/>
</dbReference>
<dbReference type="SUPFAM" id="SSF55031">
    <property type="entry name" value="Bacterial exopeptidase dimerisation domain"/>
    <property type="match status" value="1"/>
</dbReference>
<dbReference type="InterPro" id="IPR036264">
    <property type="entry name" value="Bact_exopeptidase_dim_dom"/>
</dbReference>
<dbReference type="Pfam" id="PF01546">
    <property type="entry name" value="Peptidase_M20"/>
    <property type="match status" value="1"/>
</dbReference>
<dbReference type="Gene3D" id="3.40.630.10">
    <property type="entry name" value="Zn peptidases"/>
    <property type="match status" value="1"/>
</dbReference>
<evidence type="ECO:0000313" key="3">
    <source>
        <dbReference type="Proteomes" id="UP000746471"/>
    </source>
</evidence>
<evidence type="ECO:0000313" key="2">
    <source>
        <dbReference type="EMBL" id="MBS7525419.1"/>
    </source>
</evidence>
<dbReference type="InterPro" id="IPR011650">
    <property type="entry name" value="Peptidase_M20_dimer"/>
</dbReference>
<dbReference type="CDD" id="cd03886">
    <property type="entry name" value="M20_Acy1"/>
    <property type="match status" value="1"/>
</dbReference>
<dbReference type="Proteomes" id="UP000746471">
    <property type="component" value="Unassembled WGS sequence"/>
</dbReference>
<dbReference type="PIRSF" id="PIRSF005962">
    <property type="entry name" value="Pept_M20D_amidohydro"/>
    <property type="match status" value="1"/>
</dbReference>
<gene>
    <name evidence="2" type="ORF">KHM83_01865</name>
</gene>
<dbReference type="PANTHER" id="PTHR11014:SF63">
    <property type="entry name" value="METALLOPEPTIDASE, PUTATIVE (AFU_ORTHOLOGUE AFUA_6G09600)-RELATED"/>
    <property type="match status" value="1"/>
</dbReference>
<comment type="caution">
    <text evidence="2">The sequence shown here is derived from an EMBL/GenBank/DDBJ whole genome shotgun (WGS) entry which is preliminary data.</text>
</comment>
<name>A0ABS5PK00_9FIRM</name>
<dbReference type="Pfam" id="PF07687">
    <property type="entry name" value="M20_dimer"/>
    <property type="match status" value="1"/>
</dbReference>
<evidence type="ECO:0000259" key="1">
    <source>
        <dbReference type="Pfam" id="PF07687"/>
    </source>
</evidence>
<protein>
    <submittedName>
        <fullName evidence="2">Amidohydrolase</fullName>
    </submittedName>
</protein>
<keyword evidence="3" id="KW-1185">Reference proteome</keyword>
<dbReference type="PANTHER" id="PTHR11014">
    <property type="entry name" value="PEPTIDASE M20 FAMILY MEMBER"/>
    <property type="match status" value="1"/>
</dbReference>
<dbReference type="SUPFAM" id="SSF53187">
    <property type="entry name" value="Zn-dependent exopeptidases"/>
    <property type="match status" value="1"/>
</dbReference>
<dbReference type="InterPro" id="IPR002933">
    <property type="entry name" value="Peptidase_M20"/>
</dbReference>
<dbReference type="NCBIfam" id="TIGR01891">
    <property type="entry name" value="amidohydrolases"/>
    <property type="match status" value="1"/>
</dbReference>
<dbReference type="InterPro" id="IPR017439">
    <property type="entry name" value="Amidohydrolase"/>
</dbReference>